<evidence type="ECO:0000256" key="4">
    <source>
        <dbReference type="ARBA" id="ARBA00023235"/>
    </source>
</evidence>
<gene>
    <name evidence="8" type="ORF">AMORRO_LOCUS17444</name>
</gene>
<feature type="repeat" description="TPR" evidence="5">
    <location>
        <begin position="79"/>
        <end position="112"/>
    </location>
</feature>
<dbReference type="SUPFAM" id="SSF50891">
    <property type="entry name" value="Cyclophilin-like"/>
    <property type="match status" value="1"/>
</dbReference>
<dbReference type="PANTHER" id="PTHR46512">
    <property type="entry name" value="PEPTIDYLPROLYL ISOMERASE"/>
    <property type="match status" value="1"/>
</dbReference>
<feature type="domain" description="PPIase cyclophilin-type" evidence="7">
    <location>
        <begin position="1"/>
        <end position="41"/>
    </location>
</feature>
<dbReference type="EC" id="5.2.1.8" evidence="2"/>
<keyword evidence="4" id="KW-0413">Isomerase</keyword>
<dbReference type="PROSITE" id="PS50005">
    <property type="entry name" value="TPR"/>
    <property type="match status" value="1"/>
</dbReference>
<dbReference type="SUPFAM" id="SSF48452">
    <property type="entry name" value="TPR-like"/>
    <property type="match status" value="1"/>
</dbReference>
<dbReference type="GO" id="GO:0003755">
    <property type="term" value="F:peptidyl-prolyl cis-trans isomerase activity"/>
    <property type="evidence" value="ECO:0007669"/>
    <property type="project" value="UniProtKB-EC"/>
</dbReference>
<dbReference type="InterPro" id="IPR011990">
    <property type="entry name" value="TPR-like_helical_dom_sf"/>
</dbReference>
<evidence type="ECO:0000313" key="9">
    <source>
        <dbReference type="Proteomes" id="UP000789342"/>
    </source>
</evidence>
<dbReference type="InterPro" id="IPR002130">
    <property type="entry name" value="Cyclophilin-type_PPIase_dom"/>
</dbReference>
<reference evidence="8" key="1">
    <citation type="submission" date="2021-06" db="EMBL/GenBank/DDBJ databases">
        <authorList>
            <person name="Kallberg Y."/>
            <person name="Tangrot J."/>
            <person name="Rosling A."/>
        </authorList>
    </citation>
    <scope>NUCLEOTIDE SEQUENCE</scope>
    <source>
        <strain evidence="8">CL551</strain>
    </source>
</reference>
<evidence type="ECO:0000256" key="5">
    <source>
        <dbReference type="PROSITE-ProRule" id="PRU00339"/>
    </source>
</evidence>
<dbReference type="InterPro" id="IPR029000">
    <property type="entry name" value="Cyclophilin-like_dom_sf"/>
</dbReference>
<dbReference type="EMBL" id="CAJVPV010053846">
    <property type="protein sequence ID" value="CAG8782466.1"/>
    <property type="molecule type" value="Genomic_DNA"/>
</dbReference>
<keyword evidence="9" id="KW-1185">Reference proteome</keyword>
<dbReference type="PROSITE" id="PS50072">
    <property type="entry name" value="CSA_PPIASE_2"/>
    <property type="match status" value="1"/>
</dbReference>
<evidence type="ECO:0000256" key="6">
    <source>
        <dbReference type="SAM" id="MobiDB-lite"/>
    </source>
</evidence>
<keyword evidence="5" id="KW-0802">TPR repeat</keyword>
<feature type="non-terminal residue" evidence="8">
    <location>
        <position position="1"/>
    </location>
</feature>
<dbReference type="PANTHER" id="PTHR46512:SF9">
    <property type="entry name" value="PEPTIDYLPROLYL ISOMERASE"/>
    <property type="match status" value="1"/>
</dbReference>
<protein>
    <recommendedName>
        <fullName evidence="2">peptidylprolyl isomerase</fullName>
        <ecNumber evidence="2">5.2.1.8</ecNumber>
    </recommendedName>
</protein>
<dbReference type="Gene3D" id="2.40.100.10">
    <property type="entry name" value="Cyclophilin-like"/>
    <property type="match status" value="1"/>
</dbReference>
<sequence>GKHVVFGKVIKGKSVVRAIENNPTISNDKPIKDVEIVDCGELKEDENIETTESADGDIYEDWPDDQPEKSEPKELLQIAKKVKEIGNDYFKKSDYSTAFKKYAKAIRYLEEVDETSELEDEVNALKIPCYLNKAACALKFQSWKDTIEATNAVLEMKQEALSVTDKTKALYRRGCAKVGMKDEEEAIKDLKEATQL</sequence>
<dbReference type="Gene3D" id="1.25.40.10">
    <property type="entry name" value="Tetratricopeptide repeat domain"/>
    <property type="match status" value="1"/>
</dbReference>
<evidence type="ECO:0000256" key="2">
    <source>
        <dbReference type="ARBA" id="ARBA00013194"/>
    </source>
</evidence>
<keyword evidence="3" id="KW-0697">Rotamase</keyword>
<dbReference type="AlphaFoldDB" id="A0A9N9JID4"/>
<dbReference type="InterPro" id="IPR050754">
    <property type="entry name" value="FKBP4/5/8-like"/>
</dbReference>
<dbReference type="Proteomes" id="UP000789342">
    <property type="component" value="Unassembled WGS sequence"/>
</dbReference>
<feature type="region of interest" description="Disordered" evidence="6">
    <location>
        <begin position="50"/>
        <end position="70"/>
    </location>
</feature>
<dbReference type="InterPro" id="IPR019734">
    <property type="entry name" value="TPR_rpt"/>
</dbReference>
<evidence type="ECO:0000259" key="7">
    <source>
        <dbReference type="PROSITE" id="PS50072"/>
    </source>
</evidence>
<feature type="compositionally biased region" description="Acidic residues" evidence="6">
    <location>
        <begin position="50"/>
        <end position="65"/>
    </location>
</feature>
<evidence type="ECO:0000256" key="1">
    <source>
        <dbReference type="ARBA" id="ARBA00000971"/>
    </source>
</evidence>
<name>A0A9N9JID4_9GLOM</name>
<comment type="caution">
    <text evidence="8">The sequence shown here is derived from an EMBL/GenBank/DDBJ whole genome shotgun (WGS) entry which is preliminary data.</text>
</comment>
<accession>A0A9N9JID4</accession>
<evidence type="ECO:0000256" key="3">
    <source>
        <dbReference type="ARBA" id="ARBA00023110"/>
    </source>
</evidence>
<comment type="catalytic activity">
    <reaction evidence="1">
        <text>[protein]-peptidylproline (omega=180) = [protein]-peptidylproline (omega=0)</text>
        <dbReference type="Rhea" id="RHEA:16237"/>
        <dbReference type="Rhea" id="RHEA-COMP:10747"/>
        <dbReference type="Rhea" id="RHEA-COMP:10748"/>
        <dbReference type="ChEBI" id="CHEBI:83833"/>
        <dbReference type="ChEBI" id="CHEBI:83834"/>
        <dbReference type="EC" id="5.2.1.8"/>
    </reaction>
</comment>
<dbReference type="OrthoDB" id="407558at2759"/>
<evidence type="ECO:0000313" key="8">
    <source>
        <dbReference type="EMBL" id="CAG8782466.1"/>
    </source>
</evidence>
<feature type="non-terminal residue" evidence="8">
    <location>
        <position position="196"/>
    </location>
</feature>
<dbReference type="Pfam" id="PF00160">
    <property type="entry name" value="Pro_isomerase"/>
    <property type="match status" value="1"/>
</dbReference>
<proteinExistence type="predicted"/>
<organism evidence="8 9">
    <name type="scientific">Acaulospora morrowiae</name>
    <dbReference type="NCBI Taxonomy" id="94023"/>
    <lineage>
        <taxon>Eukaryota</taxon>
        <taxon>Fungi</taxon>
        <taxon>Fungi incertae sedis</taxon>
        <taxon>Mucoromycota</taxon>
        <taxon>Glomeromycotina</taxon>
        <taxon>Glomeromycetes</taxon>
        <taxon>Diversisporales</taxon>
        <taxon>Acaulosporaceae</taxon>
        <taxon>Acaulospora</taxon>
    </lineage>
</organism>